<dbReference type="Pfam" id="PF01637">
    <property type="entry name" value="ATPase_2"/>
    <property type="match status" value="1"/>
</dbReference>
<dbReference type="InterPro" id="IPR036388">
    <property type="entry name" value="WH-like_DNA-bd_sf"/>
</dbReference>
<dbReference type="GeneID" id="26135350"/>
<dbReference type="PANTHER" id="PTHR34301:SF8">
    <property type="entry name" value="ATPASE DOMAIN-CONTAINING PROTEIN"/>
    <property type="match status" value="1"/>
</dbReference>
<evidence type="ECO:0000259" key="3">
    <source>
        <dbReference type="Pfam" id="PF04471"/>
    </source>
</evidence>
<proteinExistence type="predicted"/>
<gene>
    <name evidence="5" type="ORF">TBCH5v1_0052</name>
</gene>
<dbReference type="EMBL" id="CP013050">
    <property type="protein sequence ID" value="ALM74032.1"/>
    <property type="molecule type" value="Genomic_DNA"/>
</dbReference>
<dbReference type="GO" id="GO:0005524">
    <property type="term" value="F:ATP binding"/>
    <property type="evidence" value="ECO:0007669"/>
    <property type="project" value="InterPro"/>
</dbReference>
<evidence type="ECO:0000259" key="4">
    <source>
        <dbReference type="Pfam" id="PF09339"/>
    </source>
</evidence>
<dbReference type="InterPro" id="IPR007560">
    <property type="entry name" value="Restrct_endonuc_IV_Mrr"/>
</dbReference>
<dbReference type="InterPro" id="IPR005471">
    <property type="entry name" value="Tscrpt_reg_IclR_N"/>
</dbReference>
<dbReference type="STRING" id="55802.TBCH5v1_0052"/>
<dbReference type="GO" id="GO:0003677">
    <property type="term" value="F:DNA binding"/>
    <property type="evidence" value="ECO:0007669"/>
    <property type="project" value="InterPro"/>
</dbReference>
<dbReference type="AlphaFoldDB" id="A0A0S1X8J6"/>
<evidence type="ECO:0000313" key="6">
    <source>
        <dbReference type="Proteomes" id="UP000066042"/>
    </source>
</evidence>
<dbReference type="PANTHER" id="PTHR34301">
    <property type="entry name" value="DNA-BINDING PROTEIN-RELATED"/>
    <property type="match status" value="1"/>
</dbReference>
<dbReference type="Proteomes" id="UP000066042">
    <property type="component" value="Chromosome"/>
</dbReference>
<feature type="domain" description="Restriction endonuclease type IV Mrr" evidence="3">
    <location>
        <begin position="416"/>
        <end position="492"/>
    </location>
</feature>
<dbReference type="GO" id="GO:0009307">
    <property type="term" value="P:DNA restriction-modification system"/>
    <property type="evidence" value="ECO:0007669"/>
    <property type="project" value="InterPro"/>
</dbReference>
<dbReference type="PATRIC" id="fig|55802.8.peg.50"/>
<dbReference type="SUPFAM" id="SSF52980">
    <property type="entry name" value="Restriction endonuclease-like"/>
    <property type="match status" value="1"/>
</dbReference>
<dbReference type="InterPro" id="IPR011579">
    <property type="entry name" value="ATPase_dom"/>
</dbReference>
<dbReference type="GO" id="GO:0004519">
    <property type="term" value="F:endonuclease activity"/>
    <property type="evidence" value="ECO:0007669"/>
    <property type="project" value="InterPro"/>
</dbReference>
<organism evidence="5 6">
    <name type="scientific">Thermococcus barophilus</name>
    <dbReference type="NCBI Taxonomy" id="55802"/>
    <lineage>
        <taxon>Archaea</taxon>
        <taxon>Methanobacteriati</taxon>
        <taxon>Methanobacteriota</taxon>
        <taxon>Thermococci</taxon>
        <taxon>Thermococcales</taxon>
        <taxon>Thermococcaceae</taxon>
        <taxon>Thermococcus</taxon>
    </lineage>
</organism>
<dbReference type="CDD" id="cd00090">
    <property type="entry name" value="HTH_ARSR"/>
    <property type="match status" value="1"/>
</dbReference>
<dbReference type="InterPro" id="IPR011991">
    <property type="entry name" value="ArsR-like_HTH"/>
</dbReference>
<dbReference type="SUPFAM" id="SSF52540">
    <property type="entry name" value="P-loop containing nucleoside triphosphate hydrolases"/>
    <property type="match status" value="1"/>
</dbReference>
<feature type="domain" description="HTH iclR-type" evidence="4">
    <location>
        <begin position="298"/>
        <end position="340"/>
    </location>
</feature>
<accession>A0A0S1X8J6</accession>
<evidence type="ECO:0000256" key="1">
    <source>
        <dbReference type="SAM" id="Coils"/>
    </source>
</evidence>
<name>A0A0S1X8J6_THEBA</name>
<sequence length="495" mass="57769">MFVNRRVELKVLHSAYESLMRGEKVNVAVIGPRRIGKTELLLKFKGEAQGVVPYLNLQRIGNLESFIFAYTRELLYEIARALEMKVERSGLLTWDDLLILSAKLDVDKEVKAIKDGSLETLFEVQESILEKTGQKAVFILDEFQEVLNFKGFLEIMRALTEKQKNIAYFISGSAVRMMEGILAPKNPFFGQFRRVYLKGLPKEDAIELAKITLERAGVEVTQSALELIYKLTQGHPFYVLAVCRRLIEEGFEKIRRRDVHYAFLTELLTEKGDIYMHLEYVFNESLSRAYKGPVHKQILLILAQEEGLRLSEIARRLNKPTGEVSNYLKFLLRTDLVVRQNERYYFADKLMRFWLAKTYLGITELELRREKFLEELIKELEEKYLRVKKELGLAKEAVVREKMREIFGIDFKPYRRGDVEFDGVAFGDKVYVLEVKWRSRPATYRDVEEFVRKVRGEFGSAEMFFFSKSGFTEKAKELCEKEGIRMLKPEDLGTR</sequence>
<dbReference type="InterPro" id="IPR027417">
    <property type="entry name" value="P-loop_NTPase"/>
</dbReference>
<evidence type="ECO:0000259" key="2">
    <source>
        <dbReference type="Pfam" id="PF01637"/>
    </source>
</evidence>
<dbReference type="Pfam" id="PF04471">
    <property type="entry name" value="Mrr_cat"/>
    <property type="match status" value="1"/>
</dbReference>
<protein>
    <recommendedName>
        <fullName evidence="7">Archaeal ATPase</fullName>
    </recommendedName>
</protein>
<evidence type="ECO:0008006" key="7">
    <source>
        <dbReference type="Google" id="ProtNLM"/>
    </source>
</evidence>
<keyword evidence="1" id="KW-0175">Coiled coil</keyword>
<dbReference type="Gene3D" id="1.10.10.10">
    <property type="entry name" value="Winged helix-like DNA-binding domain superfamily/Winged helix DNA-binding domain"/>
    <property type="match status" value="1"/>
</dbReference>
<dbReference type="RefSeq" id="WP_056933070.1">
    <property type="nucleotide sequence ID" value="NZ_CP013050.1"/>
</dbReference>
<dbReference type="Pfam" id="PF09339">
    <property type="entry name" value="HTH_IclR"/>
    <property type="match status" value="1"/>
</dbReference>
<feature type="coiled-coil region" evidence="1">
    <location>
        <begin position="362"/>
        <end position="397"/>
    </location>
</feature>
<dbReference type="Gene3D" id="3.40.50.300">
    <property type="entry name" value="P-loop containing nucleotide triphosphate hydrolases"/>
    <property type="match status" value="1"/>
</dbReference>
<dbReference type="InterPro" id="IPR036390">
    <property type="entry name" value="WH_DNA-bd_sf"/>
</dbReference>
<dbReference type="SUPFAM" id="SSF46785">
    <property type="entry name" value="Winged helix' DNA-binding domain"/>
    <property type="match status" value="1"/>
</dbReference>
<evidence type="ECO:0000313" key="5">
    <source>
        <dbReference type="EMBL" id="ALM74032.1"/>
    </source>
</evidence>
<reference evidence="5 6" key="1">
    <citation type="journal article" date="2016" name="Genome Announc.">
        <title>Complete genome sequence of the hyperthermophilic and piezophilic archaeon Thermococcus barophilus Ch5, capable of growth at the expense of hydrogenogenesis from carbon monoxide and formate.</title>
        <authorList>
            <person name="Oger P."/>
            <person name="Sokolova T.G."/>
            <person name="Kozhevnikova D.A."/>
            <person name="Taranov E.A."/>
            <person name="Vannier P."/>
            <person name="Lee H.S."/>
            <person name="Kwon K.K."/>
            <person name="Kang S.G."/>
            <person name="Lee J.H."/>
            <person name="Bonch-Osmolovskaya E.A."/>
            <person name="Lebedinsky A.V."/>
        </authorList>
    </citation>
    <scope>NUCLEOTIDE SEQUENCE [LARGE SCALE GENOMIC DNA]</scope>
    <source>
        <strain evidence="6">Ch5</strain>
    </source>
</reference>
<dbReference type="InterPro" id="IPR011335">
    <property type="entry name" value="Restrct_endonuc-II-like"/>
</dbReference>
<feature type="domain" description="ATPase" evidence="2">
    <location>
        <begin position="2"/>
        <end position="240"/>
    </location>
</feature>